<evidence type="ECO:0000313" key="5">
    <source>
        <dbReference type="Proteomes" id="UP000260655"/>
    </source>
</evidence>
<dbReference type="InterPro" id="IPR051448">
    <property type="entry name" value="CdaR-like_regulators"/>
</dbReference>
<dbReference type="PANTHER" id="PTHR33744">
    <property type="entry name" value="CARBOHYDRATE DIACID REGULATOR"/>
    <property type="match status" value="1"/>
</dbReference>
<feature type="domain" description="PucR C-terminal helix-turn-helix" evidence="2">
    <location>
        <begin position="482"/>
        <end position="539"/>
    </location>
</feature>
<dbReference type="RefSeq" id="WP_117557114.1">
    <property type="nucleotide sequence ID" value="NZ_QRIM01000012.1"/>
</dbReference>
<protein>
    <submittedName>
        <fullName evidence="3">PucR family transcriptional regulator</fullName>
    </submittedName>
</protein>
<dbReference type="Gene3D" id="1.10.10.2840">
    <property type="entry name" value="PucR C-terminal helix-turn-helix domain"/>
    <property type="match status" value="1"/>
</dbReference>
<dbReference type="InterPro" id="IPR025736">
    <property type="entry name" value="PucR_C-HTH_dom"/>
</dbReference>
<sequence>MGIAIQELLSQEYFKDFYVLAGAKGLHREIQGITVMEAPDAFHWTKGKELVLSSGYVIAKEPDCIEKAFREGSVQKSAGMMIKRERYLEKIPEEILELFDQYEVPLISMPFSAPWMEVMSQINTAVLNRTIRRLRINTSHMTFQMSNFSYKEQKIKRILQAMEAEMGFPAFLYDFVEEEAYYSSMNFQKIAKGFGLETEDFWEPSMPYTRHTLCDYMDMVRYRLVNQSHQEGPRISWIRVPISVNGSVQAYFAVMEAREFLDYYDEYSIRIAYLMLQGLYEQIVAAQNMGNIGFENFVLYALSATEDDTQKMMFQANVQGISMSTKYRYVLFRRADNQEELPNRRKEILEAYRKSSLIKYARIAMIGENVGILFLEDREEGWEKGHILALLEEFRRRVLKSCPETALEFGYSLDAASLGHIRQSIEKCQKALNMGKMIYPSLFAWEYSQLGALAWLDIPEEELTHMLSTYSVLLKDEKNIELLKTLKVYLENNMNYSATAEKLYVHINTIRKRIDKVNELLQIDWSDNIARMNAELLLRFLNLEEKI</sequence>
<dbReference type="EMBL" id="QRIM01000012">
    <property type="protein sequence ID" value="RHG59852.1"/>
    <property type="molecule type" value="Genomic_DNA"/>
</dbReference>
<dbReference type="InterPro" id="IPR012914">
    <property type="entry name" value="PucR_dom"/>
</dbReference>
<reference evidence="5 6" key="1">
    <citation type="submission" date="2018-08" db="EMBL/GenBank/DDBJ databases">
        <title>A genome reference for cultivated species of the human gut microbiota.</title>
        <authorList>
            <person name="Zou Y."/>
            <person name="Xue W."/>
            <person name="Luo G."/>
        </authorList>
    </citation>
    <scope>NUCLEOTIDE SEQUENCE [LARGE SCALE GENOMIC DNA]</scope>
    <source>
        <strain evidence="4 6">AM22-12LB</strain>
        <strain evidence="3 5">TM07-19</strain>
    </source>
</reference>
<dbReference type="Pfam" id="PF13556">
    <property type="entry name" value="HTH_30"/>
    <property type="match status" value="1"/>
</dbReference>
<name>A0A3E4GR69_9FIRM</name>
<evidence type="ECO:0000259" key="1">
    <source>
        <dbReference type="Pfam" id="PF07905"/>
    </source>
</evidence>
<proteinExistence type="predicted"/>
<evidence type="ECO:0000313" key="4">
    <source>
        <dbReference type="EMBL" id="RHG59852.1"/>
    </source>
</evidence>
<feature type="domain" description="Purine catabolism PurC-like" evidence="1">
    <location>
        <begin position="7"/>
        <end position="125"/>
    </location>
</feature>
<dbReference type="Proteomes" id="UP000260655">
    <property type="component" value="Unassembled WGS sequence"/>
</dbReference>
<evidence type="ECO:0000313" key="3">
    <source>
        <dbReference type="EMBL" id="RGJ24145.1"/>
    </source>
</evidence>
<organism evidence="3 5">
    <name type="scientific">Coprococcus comes</name>
    <dbReference type="NCBI Taxonomy" id="410072"/>
    <lineage>
        <taxon>Bacteria</taxon>
        <taxon>Bacillati</taxon>
        <taxon>Bacillota</taxon>
        <taxon>Clostridia</taxon>
        <taxon>Lachnospirales</taxon>
        <taxon>Lachnospiraceae</taxon>
        <taxon>Coprococcus</taxon>
    </lineage>
</organism>
<evidence type="ECO:0000313" key="6">
    <source>
        <dbReference type="Proteomes" id="UP000286595"/>
    </source>
</evidence>
<dbReference type="Proteomes" id="UP000286595">
    <property type="component" value="Unassembled WGS sequence"/>
</dbReference>
<evidence type="ECO:0000259" key="2">
    <source>
        <dbReference type="Pfam" id="PF13556"/>
    </source>
</evidence>
<accession>A0A3E4GR69</accession>
<dbReference type="EMBL" id="QSOV01000005">
    <property type="protein sequence ID" value="RGJ24145.1"/>
    <property type="molecule type" value="Genomic_DNA"/>
</dbReference>
<dbReference type="InterPro" id="IPR042070">
    <property type="entry name" value="PucR_C-HTH_sf"/>
</dbReference>
<dbReference type="Pfam" id="PF07905">
    <property type="entry name" value="PucR"/>
    <property type="match status" value="1"/>
</dbReference>
<comment type="caution">
    <text evidence="3">The sequence shown here is derived from an EMBL/GenBank/DDBJ whole genome shotgun (WGS) entry which is preliminary data.</text>
</comment>
<gene>
    <name evidence="4" type="ORF">DW252_11340</name>
    <name evidence="3" type="ORF">DXD67_06470</name>
</gene>
<dbReference type="AlphaFoldDB" id="A0A3E4GR69"/>